<dbReference type="eggNOG" id="ENOG502TFDJ">
    <property type="taxonomic scope" value="Eukaryota"/>
</dbReference>
<organism evidence="2">
    <name type="scientific">Caenorhabditis brenneri</name>
    <name type="common">Nematode worm</name>
    <dbReference type="NCBI Taxonomy" id="135651"/>
    <lineage>
        <taxon>Eukaryota</taxon>
        <taxon>Metazoa</taxon>
        <taxon>Ecdysozoa</taxon>
        <taxon>Nematoda</taxon>
        <taxon>Chromadorea</taxon>
        <taxon>Rhabditida</taxon>
        <taxon>Rhabditina</taxon>
        <taxon>Rhabditomorpha</taxon>
        <taxon>Rhabditoidea</taxon>
        <taxon>Rhabditidae</taxon>
        <taxon>Peloderinae</taxon>
        <taxon>Caenorhabditis</taxon>
    </lineage>
</organism>
<dbReference type="OMA" id="LECEPII"/>
<sequence length="268" mass="30751">MVDNNEDPSEIDDAIRELDEARWEYLKCEPLLKKVKKFLDKSHGRIMEEQENQVKKDYSAVYPKLQKLRKMKENYSEDDSFDAPFTSLISSFRGDQPDFEEYSCKKEELLSLASEICQLLGGMELRLESVIGVVPRRVLLEIFGNLLAAFSTLQDILAGILMTFRGENDRSTVPEKTEDWAKITGTIISFLTNVLLKLPEFGIEEEQFAAINKLLDRIISLYCPELFFGFVRAVGNPIAMATYKGKIEEHQCQIGLLVEEIEQISEYK</sequence>
<keyword evidence="2" id="KW-1185">Reference proteome</keyword>
<dbReference type="InParanoid" id="G0NSD7"/>
<protein>
    <submittedName>
        <fullName evidence="1">Uncharacterized protein</fullName>
    </submittedName>
</protein>
<accession>G0NSD7</accession>
<dbReference type="EMBL" id="GL379937">
    <property type="protein sequence ID" value="EGT36708.1"/>
    <property type="molecule type" value="Genomic_DNA"/>
</dbReference>
<dbReference type="HOGENOM" id="CLU_1027549_0_0_1"/>
<evidence type="ECO:0000313" key="1">
    <source>
        <dbReference type="EMBL" id="EGT36708.1"/>
    </source>
</evidence>
<gene>
    <name evidence="1" type="ORF">CAEBREN_10699</name>
</gene>
<name>G0NSD7_CAEBE</name>
<evidence type="ECO:0000313" key="2">
    <source>
        <dbReference type="Proteomes" id="UP000008068"/>
    </source>
</evidence>
<dbReference type="OrthoDB" id="5811676at2759"/>
<reference evidence="2" key="1">
    <citation type="submission" date="2011-07" db="EMBL/GenBank/DDBJ databases">
        <authorList>
            <consortium name="Caenorhabditis brenneri Sequencing and Analysis Consortium"/>
            <person name="Wilson R.K."/>
        </authorList>
    </citation>
    <scope>NUCLEOTIDE SEQUENCE [LARGE SCALE GENOMIC DNA]</scope>
    <source>
        <strain evidence="2">PB2801</strain>
    </source>
</reference>
<dbReference type="AlphaFoldDB" id="G0NSD7"/>
<dbReference type="Proteomes" id="UP000008068">
    <property type="component" value="Unassembled WGS sequence"/>
</dbReference>
<proteinExistence type="predicted"/>